<reference evidence="1 2" key="1">
    <citation type="journal article" date="2011" name="PLoS Genet.">
        <title>Genome sequencing and comparative transcriptomics of the model entomopathogenic fungi Metarhizium anisopliae and M. acridum.</title>
        <authorList>
            <person name="Gao Q."/>
            <person name="Jin K."/>
            <person name="Ying S.H."/>
            <person name="Zhang Y."/>
            <person name="Xiao G."/>
            <person name="Shang Y."/>
            <person name="Duan Z."/>
            <person name="Hu X."/>
            <person name="Xie X.Q."/>
            <person name="Zhou G."/>
            <person name="Peng G."/>
            <person name="Luo Z."/>
            <person name="Huang W."/>
            <person name="Wang B."/>
            <person name="Fang W."/>
            <person name="Wang S."/>
            <person name="Zhong Y."/>
            <person name="Ma L.J."/>
            <person name="St Leger R.J."/>
            <person name="Zhao G.P."/>
            <person name="Pei Y."/>
            <person name="Feng M.G."/>
            <person name="Xia Y."/>
            <person name="Wang C."/>
        </authorList>
    </citation>
    <scope>NUCLEOTIDE SEQUENCE [LARGE SCALE GENOMIC DNA]</scope>
    <source>
        <strain evidence="1 2">CQMa 102</strain>
    </source>
</reference>
<dbReference type="KEGG" id="maw:19247114"/>
<dbReference type="AlphaFoldDB" id="E9DYV5"/>
<evidence type="ECO:0000313" key="2">
    <source>
        <dbReference type="Proteomes" id="UP000002499"/>
    </source>
</evidence>
<dbReference type="Proteomes" id="UP000002499">
    <property type="component" value="Unassembled WGS sequence"/>
</dbReference>
<dbReference type="HOGENOM" id="CLU_133392_0_0_1"/>
<gene>
    <name evidence="1" type="ORF">MAC_02803</name>
</gene>
<keyword evidence="2" id="KW-1185">Reference proteome</keyword>
<dbReference type="OrthoDB" id="4938517at2759"/>
<dbReference type="EMBL" id="GL698484">
    <property type="protein sequence ID" value="EFY91132.1"/>
    <property type="molecule type" value="Genomic_DNA"/>
</dbReference>
<protein>
    <submittedName>
        <fullName evidence="1">Uncharacterized protein</fullName>
    </submittedName>
</protein>
<evidence type="ECO:0000313" key="1">
    <source>
        <dbReference type="EMBL" id="EFY91132.1"/>
    </source>
</evidence>
<dbReference type="OMA" id="DWHRWLV"/>
<dbReference type="eggNOG" id="ENOG502RAXN">
    <property type="taxonomic scope" value="Eukaryota"/>
</dbReference>
<organism evidence="2">
    <name type="scientific">Metarhizium acridum (strain CQMa 102)</name>
    <dbReference type="NCBI Taxonomy" id="655827"/>
    <lineage>
        <taxon>Eukaryota</taxon>
        <taxon>Fungi</taxon>
        <taxon>Dikarya</taxon>
        <taxon>Ascomycota</taxon>
        <taxon>Pezizomycotina</taxon>
        <taxon>Sordariomycetes</taxon>
        <taxon>Hypocreomycetidae</taxon>
        <taxon>Hypocreales</taxon>
        <taxon>Clavicipitaceae</taxon>
        <taxon>Metarhizium</taxon>
    </lineage>
</organism>
<accession>E9DYV5</accession>
<sequence>MSRAIQTNKGLNPGEWGRWFVAAATRDDMKTFLRGLQKYTKISNTRITEVKPVNLAWWTFQSIGLYDLLELVKQIYHLNTSYYGNIEELNESYGKIHVTVLSDAGGRDWPILPLQDVSLDHDF</sequence>
<dbReference type="GeneID" id="19247114"/>
<proteinExistence type="predicted"/>
<dbReference type="InParanoid" id="E9DYV5"/>
<name>E9DYV5_METAQ</name>